<dbReference type="EMBL" id="CP047656">
    <property type="protein sequence ID" value="QHJ09884.1"/>
    <property type="molecule type" value="Genomic_DNA"/>
</dbReference>
<sequence length="237" mass="26161">MNLFMLSSSRAGDEAYLAHAKEMIGSHLTGCQRIVFIPYAGVTIDWPTYTEKVQRALPELNIVSIESFDDPKSAIEQADAIMVGGGNTFHLLHQLYSNDLIHPIQVRVKQGLPYVGWSAGSNICGTSICTTNDMPIIYPPSFDALALVPFQLNPHYSDYQPPGHNGETRAQRIEEFCVLNPSVPVLGIKEGTALVRKNDTLTLKGQLTGVVFRGRQQNIIHAEDDLSEYLKPTPNNP</sequence>
<organism evidence="5 6">
    <name type="scientific">Paraglaciecola mesophila</name>
    <dbReference type="NCBI Taxonomy" id="197222"/>
    <lineage>
        <taxon>Bacteria</taxon>
        <taxon>Pseudomonadati</taxon>
        <taxon>Pseudomonadota</taxon>
        <taxon>Gammaproteobacteria</taxon>
        <taxon>Alteromonadales</taxon>
        <taxon>Alteromonadaceae</taxon>
        <taxon>Paraglaciecola</taxon>
    </lineage>
</organism>
<dbReference type="GO" id="GO:0016805">
    <property type="term" value="F:dipeptidase activity"/>
    <property type="evidence" value="ECO:0007669"/>
    <property type="project" value="UniProtKB-KW"/>
</dbReference>
<protein>
    <submittedName>
        <fullName evidence="5">Peptidase E</fullName>
        <ecNumber evidence="5">3.4.13.21</ecNumber>
    </submittedName>
</protein>
<dbReference type="AlphaFoldDB" id="A0A857JGR1"/>
<name>A0A857JGR1_9ALTE</name>
<dbReference type="PANTHER" id="PTHR20842">
    <property type="entry name" value="PROTEASE S51 ALPHA-ASPARTYL DIPEPTIDASE"/>
    <property type="match status" value="1"/>
</dbReference>
<keyword evidence="5" id="KW-0224">Dipeptidase</keyword>
<dbReference type="RefSeq" id="WP_160177831.1">
    <property type="nucleotide sequence ID" value="NZ_CP047656.1"/>
</dbReference>
<keyword evidence="6" id="KW-1185">Reference proteome</keyword>
<evidence type="ECO:0000256" key="1">
    <source>
        <dbReference type="ARBA" id="ARBA00006534"/>
    </source>
</evidence>
<dbReference type="GO" id="GO:0008236">
    <property type="term" value="F:serine-type peptidase activity"/>
    <property type="evidence" value="ECO:0007669"/>
    <property type="project" value="UniProtKB-KW"/>
</dbReference>
<dbReference type="GO" id="GO:0006508">
    <property type="term" value="P:proteolysis"/>
    <property type="evidence" value="ECO:0007669"/>
    <property type="project" value="UniProtKB-KW"/>
</dbReference>
<dbReference type="Proteomes" id="UP000464524">
    <property type="component" value="Chromosome"/>
</dbReference>
<reference evidence="5 6" key="1">
    <citation type="submission" date="2019-12" db="EMBL/GenBank/DDBJ databases">
        <title>Genome sequencing and assembly of endphytes of Porphyra tenera.</title>
        <authorList>
            <person name="Park J.M."/>
            <person name="Shin R."/>
            <person name="Jo S.H."/>
        </authorList>
    </citation>
    <scope>NUCLEOTIDE SEQUENCE [LARGE SCALE GENOMIC DNA]</scope>
    <source>
        <strain evidence="5 6">GPM4</strain>
    </source>
</reference>
<evidence type="ECO:0000313" key="5">
    <source>
        <dbReference type="EMBL" id="QHJ09884.1"/>
    </source>
</evidence>
<dbReference type="OrthoDB" id="3373764at2"/>
<dbReference type="EC" id="3.4.13.21" evidence="5"/>
<accession>A0A857JGR1</accession>
<keyword evidence="2" id="KW-0645">Protease</keyword>
<evidence type="ECO:0000256" key="3">
    <source>
        <dbReference type="ARBA" id="ARBA00022801"/>
    </source>
</evidence>
<dbReference type="KEGG" id="pmes:FX988_00092"/>
<evidence type="ECO:0000313" key="6">
    <source>
        <dbReference type="Proteomes" id="UP000464524"/>
    </source>
</evidence>
<dbReference type="InterPro" id="IPR005320">
    <property type="entry name" value="Peptidase_S51"/>
</dbReference>
<proteinExistence type="inferred from homology"/>
<keyword evidence="3 5" id="KW-0378">Hydrolase</keyword>
<dbReference type="SUPFAM" id="SSF52317">
    <property type="entry name" value="Class I glutamine amidotransferase-like"/>
    <property type="match status" value="1"/>
</dbReference>
<evidence type="ECO:0000256" key="4">
    <source>
        <dbReference type="ARBA" id="ARBA00022825"/>
    </source>
</evidence>
<dbReference type="Pfam" id="PF03575">
    <property type="entry name" value="Peptidase_S51"/>
    <property type="match status" value="1"/>
</dbReference>
<gene>
    <name evidence="5" type="ORF">FX988_00092</name>
</gene>
<dbReference type="PANTHER" id="PTHR20842:SF0">
    <property type="entry name" value="ALPHA-ASPARTYL DIPEPTIDASE"/>
    <property type="match status" value="1"/>
</dbReference>
<comment type="similarity">
    <text evidence="1">Belongs to the peptidase S51 family.</text>
</comment>
<dbReference type="Gene3D" id="3.40.50.880">
    <property type="match status" value="1"/>
</dbReference>
<dbReference type="CDD" id="cd03146">
    <property type="entry name" value="GAT1_Peptidase_E"/>
    <property type="match status" value="1"/>
</dbReference>
<dbReference type="InterPro" id="IPR029062">
    <property type="entry name" value="Class_I_gatase-like"/>
</dbReference>
<dbReference type="NCBIfam" id="NF003642">
    <property type="entry name" value="PRK05282.1"/>
    <property type="match status" value="1"/>
</dbReference>
<keyword evidence="4" id="KW-0720">Serine protease</keyword>
<evidence type="ECO:0000256" key="2">
    <source>
        <dbReference type="ARBA" id="ARBA00022670"/>
    </source>
</evidence>